<gene>
    <name evidence="3" type="ORF">SP5_013_00150</name>
</gene>
<dbReference type="InterPro" id="IPR005625">
    <property type="entry name" value="PepSY-ass_TM"/>
</dbReference>
<dbReference type="PANTHER" id="PTHR34219:SF1">
    <property type="entry name" value="PEPSY DOMAIN-CONTAINING PROTEIN"/>
    <property type="match status" value="1"/>
</dbReference>
<feature type="transmembrane region" description="Helical" evidence="2">
    <location>
        <begin position="440"/>
        <end position="466"/>
    </location>
</feature>
<feature type="transmembrane region" description="Helical" evidence="2">
    <location>
        <begin position="399"/>
        <end position="420"/>
    </location>
</feature>
<reference evidence="3 4" key="1">
    <citation type="submission" date="2014-11" db="EMBL/GenBank/DDBJ databases">
        <title>Whole genome shotgun sequence of Sphingomonas parapaucimobilis NBRC 15100.</title>
        <authorList>
            <person name="Katano-Makiyama Y."/>
            <person name="Hosoyama A."/>
            <person name="Hashimoto M."/>
            <person name="Hosoyama Y."/>
            <person name="Noguchi M."/>
            <person name="Numata M."/>
            <person name="Tsuchikane K."/>
            <person name="Hirakata S."/>
            <person name="Uohara A."/>
            <person name="Shimodaira J."/>
            <person name="Ohji S."/>
            <person name="Ichikawa N."/>
            <person name="Kimura A."/>
            <person name="Yamazoe A."/>
            <person name="Fujita N."/>
        </authorList>
    </citation>
    <scope>NUCLEOTIDE SEQUENCE [LARGE SCALE GENOMIC DNA]</scope>
    <source>
        <strain evidence="3 4">NBRC 15100</strain>
    </source>
</reference>
<dbReference type="eggNOG" id="COG3182">
    <property type="taxonomic scope" value="Bacteria"/>
</dbReference>
<keyword evidence="4" id="KW-1185">Reference proteome</keyword>
<organism evidence="3 4">
    <name type="scientific">Sphingomonas parapaucimobilis NBRC 15100</name>
    <dbReference type="NCBI Taxonomy" id="1219049"/>
    <lineage>
        <taxon>Bacteria</taxon>
        <taxon>Pseudomonadati</taxon>
        <taxon>Pseudomonadota</taxon>
        <taxon>Alphaproteobacteria</taxon>
        <taxon>Sphingomonadales</taxon>
        <taxon>Sphingomonadaceae</taxon>
        <taxon>Sphingomonas</taxon>
    </lineage>
</organism>
<sequence>MPLYPFGAGRVPVRPNASAAFHRTIWRWHFWAGLLVAPILLMLSLTGALYLFNDELNDAIYPELRFVAPHDTNVPMSRMIEAALTAYPGSASRVDMPDTANRPAVVFVQPTGGPPRRVAVDPGTGRVLGSVVYDRTLVGWADAMHRSILMGVFGERLVELAVSWALVLLVTGVILWWPRGRFTAAGTLWPRRSGRGRRFWRDLHGPVGVWTVALIGFLIVTGLPWAGVSGPLIHRVGATLGVGYPPSFRQYNIPHSVPMKAALGDAPWTLEDAPLPQSRRPHAAMPAMDGEHADHGPETPGMTRDPAVIRGTDRVTAILRAHGWSGSYRLFLPKGANGVYTVFTYPERPAGQKTLYIDRYSFRPIGPEVRYAEYGIIGRAVESGVQLHMGNYFGRANQLLMLIPCIAIWVLTFSGVAMWWKRRPAGRIGAPPALSGARVGGLLLSLVAAAIALPLFGLSLIVIGLLDRALLWGRHRIAIEQG</sequence>
<evidence type="ECO:0000256" key="2">
    <source>
        <dbReference type="SAM" id="Phobius"/>
    </source>
</evidence>
<keyword evidence="2" id="KW-0472">Membrane</keyword>
<feature type="transmembrane region" description="Helical" evidence="2">
    <location>
        <begin position="28"/>
        <end position="52"/>
    </location>
</feature>
<keyword evidence="2" id="KW-0812">Transmembrane</keyword>
<name>A0A0A1W3D2_9SPHN</name>
<proteinExistence type="predicted"/>
<accession>A0A0A1W3D2</accession>
<feature type="transmembrane region" description="Helical" evidence="2">
    <location>
        <begin position="157"/>
        <end position="177"/>
    </location>
</feature>
<dbReference type="OrthoDB" id="9791166at2"/>
<keyword evidence="2" id="KW-1133">Transmembrane helix</keyword>
<dbReference type="RefSeq" id="WP_042483692.1">
    <property type="nucleotide sequence ID" value="NZ_BBPI01000013.1"/>
</dbReference>
<evidence type="ECO:0000313" key="3">
    <source>
        <dbReference type="EMBL" id="GAL99822.1"/>
    </source>
</evidence>
<feature type="transmembrane region" description="Helical" evidence="2">
    <location>
        <begin position="207"/>
        <end position="226"/>
    </location>
</feature>
<dbReference type="AlphaFoldDB" id="A0A0A1W3D2"/>
<evidence type="ECO:0008006" key="5">
    <source>
        <dbReference type="Google" id="ProtNLM"/>
    </source>
</evidence>
<evidence type="ECO:0000313" key="4">
    <source>
        <dbReference type="Proteomes" id="UP000032305"/>
    </source>
</evidence>
<dbReference type="Proteomes" id="UP000032305">
    <property type="component" value="Unassembled WGS sequence"/>
</dbReference>
<dbReference type="PANTHER" id="PTHR34219">
    <property type="entry name" value="IRON-REGULATED INNER MEMBRANE PROTEIN-RELATED"/>
    <property type="match status" value="1"/>
</dbReference>
<feature type="region of interest" description="Disordered" evidence="1">
    <location>
        <begin position="276"/>
        <end position="306"/>
    </location>
</feature>
<protein>
    <recommendedName>
        <fullName evidence="5">PepSY domain-containing protein</fullName>
    </recommendedName>
</protein>
<evidence type="ECO:0000256" key="1">
    <source>
        <dbReference type="SAM" id="MobiDB-lite"/>
    </source>
</evidence>
<dbReference type="EMBL" id="BBPI01000013">
    <property type="protein sequence ID" value="GAL99822.1"/>
    <property type="molecule type" value="Genomic_DNA"/>
</dbReference>
<dbReference type="Pfam" id="PF03929">
    <property type="entry name" value="PepSY_TM"/>
    <property type="match status" value="1"/>
</dbReference>
<comment type="caution">
    <text evidence="3">The sequence shown here is derived from an EMBL/GenBank/DDBJ whole genome shotgun (WGS) entry which is preliminary data.</text>
</comment>